<feature type="domain" description="Glycosyl transferase family 1" evidence="1">
    <location>
        <begin position="189"/>
        <end position="314"/>
    </location>
</feature>
<dbReference type="PANTHER" id="PTHR45947:SF3">
    <property type="entry name" value="SULFOQUINOVOSYL TRANSFERASE SQD2"/>
    <property type="match status" value="1"/>
</dbReference>
<dbReference type="AlphaFoldDB" id="A0A948T1S5"/>
<dbReference type="Proteomes" id="UP000713596">
    <property type="component" value="Unassembled WGS sequence"/>
</dbReference>
<dbReference type="Pfam" id="PF00534">
    <property type="entry name" value="Glycos_transf_1"/>
    <property type="match status" value="1"/>
</dbReference>
<dbReference type="Gene3D" id="3.40.50.2000">
    <property type="entry name" value="Glycogen Phosphorylase B"/>
    <property type="match status" value="2"/>
</dbReference>
<comment type="caution">
    <text evidence="2">The sequence shown here is derived from an EMBL/GenBank/DDBJ whole genome shotgun (WGS) entry which is preliminary data.</text>
</comment>
<keyword evidence="2" id="KW-0808">Transferase</keyword>
<evidence type="ECO:0000313" key="3">
    <source>
        <dbReference type="Proteomes" id="UP000713596"/>
    </source>
</evidence>
<evidence type="ECO:0000313" key="2">
    <source>
        <dbReference type="EMBL" id="MBU3805790.1"/>
    </source>
</evidence>
<dbReference type="PANTHER" id="PTHR45947">
    <property type="entry name" value="SULFOQUINOVOSYL TRANSFERASE SQD2"/>
    <property type="match status" value="1"/>
</dbReference>
<dbReference type="EMBL" id="JAHLFP010000019">
    <property type="protein sequence ID" value="MBU3805790.1"/>
    <property type="molecule type" value="Genomic_DNA"/>
</dbReference>
<dbReference type="EC" id="2.4.-.-" evidence="2"/>
<dbReference type="SUPFAM" id="SSF53756">
    <property type="entry name" value="UDP-Glycosyltransferase/glycogen phosphorylase"/>
    <property type="match status" value="1"/>
</dbReference>
<organism evidence="2 3">
    <name type="scientific">Candidatus Allofournierella pullistercoris</name>
    <dbReference type="NCBI Taxonomy" id="2838597"/>
    <lineage>
        <taxon>Bacteria</taxon>
        <taxon>Bacillati</taxon>
        <taxon>Bacillota</taxon>
        <taxon>Clostridia</taxon>
        <taxon>Eubacteriales</taxon>
        <taxon>Oscillospiraceae</taxon>
        <taxon>Allofournierella</taxon>
    </lineage>
</organism>
<keyword evidence="2" id="KW-0328">Glycosyltransferase</keyword>
<dbReference type="GO" id="GO:0016758">
    <property type="term" value="F:hexosyltransferase activity"/>
    <property type="evidence" value="ECO:0007669"/>
    <property type="project" value="TreeGrafter"/>
</dbReference>
<proteinExistence type="predicted"/>
<dbReference type="InterPro" id="IPR050194">
    <property type="entry name" value="Glycosyltransferase_grp1"/>
</dbReference>
<dbReference type="InterPro" id="IPR001296">
    <property type="entry name" value="Glyco_trans_1"/>
</dbReference>
<reference evidence="2" key="2">
    <citation type="submission" date="2021-04" db="EMBL/GenBank/DDBJ databases">
        <authorList>
            <person name="Gilroy R."/>
        </authorList>
    </citation>
    <scope>NUCLEOTIDE SEQUENCE</scope>
    <source>
        <strain evidence="2">B5_2728</strain>
    </source>
</reference>
<protein>
    <submittedName>
        <fullName evidence="2">Glycosyltransferase</fullName>
        <ecNumber evidence="2">2.4.-.-</ecNumber>
    </submittedName>
</protein>
<sequence>MKKILVTGFTANRGGVEAFLASQIQALYKAGSDLQFDVLCYEKEPAFADEIRACNGKIYTVPSPKHPGSAKALEQFFKTHGGEYAALWCNKCDLSNIQYLKLAKKYNIPKRIIHSHSSSNMHTGLRRIVYGILHRWNRLQIHHWATDFWACSDYAARWFYSKSIQSSPQYRFIPNAIDLAAYKCDPAVRQQKRSQLGLDSDCLLVGHVGRFSYPKNHDFLLQIFSSIHAKQPSSKLLLIGEGERMEQVRAQIAQLGLEEAVIMLGKSSEVAQWMQAMDCFVLPSHFEGLPVVAVEAQAAGLPVFAAQEGITPQTKLLEQFYFLSLQESASSWADKILNTNLQRVDNASQLVAQAGFEVNKAAQQLQEYLFN</sequence>
<accession>A0A948T1S5</accession>
<gene>
    <name evidence="2" type="ORF">H9882_02720</name>
</gene>
<name>A0A948T1S5_9FIRM</name>
<evidence type="ECO:0000259" key="1">
    <source>
        <dbReference type="Pfam" id="PF00534"/>
    </source>
</evidence>
<reference evidence="2" key="1">
    <citation type="journal article" date="2021" name="PeerJ">
        <title>Extensive microbial diversity within the chicken gut microbiome revealed by metagenomics and culture.</title>
        <authorList>
            <person name="Gilroy R."/>
            <person name="Ravi A."/>
            <person name="Getino M."/>
            <person name="Pursley I."/>
            <person name="Horton D.L."/>
            <person name="Alikhan N.F."/>
            <person name="Baker D."/>
            <person name="Gharbi K."/>
            <person name="Hall N."/>
            <person name="Watson M."/>
            <person name="Adriaenssens E.M."/>
            <person name="Foster-Nyarko E."/>
            <person name="Jarju S."/>
            <person name="Secka A."/>
            <person name="Antonio M."/>
            <person name="Oren A."/>
            <person name="Chaudhuri R.R."/>
            <person name="La Ragione R."/>
            <person name="Hildebrand F."/>
            <person name="Pallen M.J."/>
        </authorList>
    </citation>
    <scope>NUCLEOTIDE SEQUENCE</scope>
    <source>
        <strain evidence="2">B5_2728</strain>
    </source>
</reference>